<reference evidence="4 5" key="1">
    <citation type="journal article" date="2022" name="bioRxiv">
        <title>Genomics of Preaxostyla Flagellates Illuminates Evolutionary Transitions and the Path Towards Mitochondrial Loss.</title>
        <authorList>
            <person name="Novak L.V.F."/>
            <person name="Treitli S.C."/>
            <person name="Pyrih J."/>
            <person name="Halakuc P."/>
            <person name="Pipaliya S.V."/>
            <person name="Vacek V."/>
            <person name="Brzon O."/>
            <person name="Soukal P."/>
            <person name="Eme L."/>
            <person name="Dacks J.B."/>
            <person name="Karnkowska A."/>
            <person name="Elias M."/>
            <person name="Hampl V."/>
        </authorList>
    </citation>
    <scope>NUCLEOTIDE SEQUENCE [LARGE SCALE GENOMIC DNA]</scope>
    <source>
        <strain evidence="4">NAU3</strain>
        <tissue evidence="4">Gut</tissue>
    </source>
</reference>
<dbReference type="PANTHER" id="PTHR11599">
    <property type="entry name" value="PROTEASOME SUBUNIT ALPHA/BETA"/>
    <property type="match status" value="1"/>
</dbReference>
<evidence type="ECO:0000259" key="3">
    <source>
        <dbReference type="SMART" id="SM00948"/>
    </source>
</evidence>
<dbReference type="PROSITE" id="PS51475">
    <property type="entry name" value="PROTEASOME_ALPHA_2"/>
    <property type="match status" value="1"/>
</dbReference>
<evidence type="ECO:0000313" key="5">
    <source>
        <dbReference type="Proteomes" id="UP001281761"/>
    </source>
</evidence>
<dbReference type="SMART" id="SM00948">
    <property type="entry name" value="Proteasome_A_N"/>
    <property type="match status" value="1"/>
</dbReference>
<gene>
    <name evidence="4" type="ORF">BLNAU_6279</name>
</gene>
<dbReference type="GO" id="GO:0000502">
    <property type="term" value="C:proteasome complex"/>
    <property type="evidence" value="ECO:0007669"/>
    <property type="project" value="UniProtKB-KW"/>
</dbReference>
<organism evidence="4 5">
    <name type="scientific">Blattamonas nauphoetae</name>
    <dbReference type="NCBI Taxonomy" id="2049346"/>
    <lineage>
        <taxon>Eukaryota</taxon>
        <taxon>Metamonada</taxon>
        <taxon>Preaxostyla</taxon>
        <taxon>Oxymonadida</taxon>
        <taxon>Blattamonas</taxon>
    </lineage>
</organism>
<dbReference type="InterPro" id="IPR023332">
    <property type="entry name" value="Proteasome_alpha-type"/>
</dbReference>
<dbReference type="SUPFAM" id="SSF56235">
    <property type="entry name" value="N-terminal nucleophile aminohydrolases (Ntn hydrolases)"/>
    <property type="match status" value="1"/>
</dbReference>
<evidence type="ECO:0000256" key="1">
    <source>
        <dbReference type="ARBA" id="ARBA00022942"/>
    </source>
</evidence>
<protein>
    <submittedName>
        <fullName evidence="4">Proteasome subunit alpha type-3</fullName>
    </submittedName>
</protein>
<feature type="domain" description="Proteasome alpha-type subunits" evidence="3">
    <location>
        <begin position="6"/>
        <end position="28"/>
    </location>
</feature>
<evidence type="ECO:0000313" key="4">
    <source>
        <dbReference type="EMBL" id="KAK2958776.1"/>
    </source>
</evidence>
<evidence type="ECO:0000256" key="2">
    <source>
        <dbReference type="PROSITE-ProRule" id="PRU00808"/>
    </source>
</evidence>
<dbReference type="InterPro" id="IPR000426">
    <property type="entry name" value="Proteasome_asu_N"/>
</dbReference>
<accession>A0ABQ9Y4W1</accession>
<dbReference type="Proteomes" id="UP001281761">
    <property type="component" value="Unassembled WGS sequence"/>
</dbReference>
<dbReference type="InterPro" id="IPR001353">
    <property type="entry name" value="Proteasome_sua/b"/>
</dbReference>
<comment type="similarity">
    <text evidence="2">Belongs to the peptidase T1A family.</text>
</comment>
<keyword evidence="5" id="KW-1185">Reference proteome</keyword>
<dbReference type="Pfam" id="PF10584">
    <property type="entry name" value="Proteasome_A_N"/>
    <property type="match status" value="1"/>
</dbReference>
<dbReference type="InterPro" id="IPR029055">
    <property type="entry name" value="Ntn_hydrolases_N"/>
</dbReference>
<dbReference type="InterPro" id="IPR050115">
    <property type="entry name" value="Proteasome_alpha"/>
</dbReference>
<proteinExistence type="inferred from homology"/>
<dbReference type="Gene3D" id="3.60.20.10">
    <property type="entry name" value="Glutamine Phosphoribosylpyrophosphate, subunit 1, domain 1"/>
    <property type="match status" value="1"/>
</dbReference>
<dbReference type="Pfam" id="PF00227">
    <property type="entry name" value="Proteasome"/>
    <property type="match status" value="1"/>
</dbReference>
<name>A0ABQ9Y4W1_9EUKA</name>
<dbReference type="EMBL" id="JARBJD010000035">
    <property type="protein sequence ID" value="KAK2958776.1"/>
    <property type="molecule type" value="Genomic_DNA"/>
</dbReference>
<sequence length="244" mass="26881">MSGSDYDASTSTFSNDGRIFQVEYAQKATNHAGTSIGIKCIDGVVLACENFPKSVLLVPHSQSRVTPISYSIGVVSSGLNADGRHVSNYARDQANSYKKNYHSDIPVGLLADQLSLYFQQYTQFGSYRPIGVSTIIGGYDGKPQLYSLDPNAELYGYKGVAIGKGKTHARTALEQLPFATITCEQAVKEAAKILYGLTHEEERIWEIEMGWITEANNWVFETVPAPILKAAEDEAKKWLEERDA</sequence>
<comment type="caution">
    <text evidence="4">The sequence shown here is derived from an EMBL/GenBank/DDBJ whole genome shotgun (WGS) entry which is preliminary data.</text>
</comment>
<keyword evidence="1 2" id="KW-0647">Proteasome</keyword>